<sequence>MDSASRSRAKPGKYSFQSSMAVVVGGQGVRIRFVLVLMFRVWGRDPRENFVLVGGMEYLVLIGFLSRMRRV</sequence>
<organism evidence="1 2">
    <name type="scientific">Persea americana</name>
    <name type="common">Avocado</name>
    <dbReference type="NCBI Taxonomy" id="3435"/>
    <lineage>
        <taxon>Eukaryota</taxon>
        <taxon>Viridiplantae</taxon>
        <taxon>Streptophyta</taxon>
        <taxon>Embryophyta</taxon>
        <taxon>Tracheophyta</taxon>
        <taxon>Spermatophyta</taxon>
        <taxon>Magnoliopsida</taxon>
        <taxon>Magnoliidae</taxon>
        <taxon>Laurales</taxon>
        <taxon>Lauraceae</taxon>
        <taxon>Persea</taxon>
    </lineage>
</organism>
<proteinExistence type="predicted"/>
<dbReference type="Proteomes" id="UP001234297">
    <property type="component" value="Chromosome 6"/>
</dbReference>
<comment type="caution">
    <text evidence="1">The sequence shown here is derived from an EMBL/GenBank/DDBJ whole genome shotgun (WGS) entry which is preliminary data.</text>
</comment>
<gene>
    <name evidence="1" type="ORF">MRB53_019543</name>
</gene>
<accession>A0ACC2KYK3</accession>
<keyword evidence="2" id="KW-1185">Reference proteome</keyword>
<name>A0ACC2KYK3_PERAE</name>
<evidence type="ECO:0000313" key="2">
    <source>
        <dbReference type="Proteomes" id="UP001234297"/>
    </source>
</evidence>
<evidence type="ECO:0000313" key="1">
    <source>
        <dbReference type="EMBL" id="KAJ8626236.1"/>
    </source>
</evidence>
<reference evidence="1 2" key="1">
    <citation type="journal article" date="2022" name="Hortic Res">
        <title>A haplotype resolved chromosomal level avocado genome allows analysis of novel avocado genes.</title>
        <authorList>
            <person name="Nath O."/>
            <person name="Fletcher S.J."/>
            <person name="Hayward A."/>
            <person name="Shaw L.M."/>
            <person name="Masouleh A.K."/>
            <person name="Furtado A."/>
            <person name="Henry R.J."/>
            <person name="Mitter N."/>
        </authorList>
    </citation>
    <scope>NUCLEOTIDE SEQUENCE [LARGE SCALE GENOMIC DNA]</scope>
    <source>
        <strain evidence="2">cv. Hass</strain>
    </source>
</reference>
<protein>
    <submittedName>
        <fullName evidence="1">Uncharacterized protein</fullName>
    </submittedName>
</protein>
<dbReference type="EMBL" id="CM056814">
    <property type="protein sequence ID" value="KAJ8626236.1"/>
    <property type="molecule type" value="Genomic_DNA"/>
</dbReference>